<comment type="caution">
    <text evidence="4">The sequence shown here is derived from an EMBL/GenBank/DDBJ whole genome shotgun (WGS) entry which is preliminary data.</text>
</comment>
<dbReference type="PANTHER" id="PTHR43340:SF1">
    <property type="entry name" value="HYPOXANTHINE PHOSPHORIBOSYLTRANSFERASE"/>
    <property type="match status" value="1"/>
</dbReference>
<dbReference type="Gene3D" id="3.40.50.2020">
    <property type="match status" value="1"/>
</dbReference>
<evidence type="ECO:0000313" key="4">
    <source>
        <dbReference type="EMBL" id="GGX75832.1"/>
    </source>
</evidence>
<keyword evidence="4" id="KW-0808">Transferase</keyword>
<sequence>MTAIPSEIQQVRNEADCLFTEAQVEQAIDNMATDISRDLAHRNPIVFSVMNGGLVLTGKLVTKLGFPLEISYLHATRYRDKTQGADLEWRTYPQQPLKGRTVLIVDDIYDEGSTLGAIVDHCREEGVEDMHIAVLVDKQHDRKARPDIIPDYIGLQCEDRYVFGYGMDYKGYWRNAPGIFAVKGL</sequence>
<dbReference type="InterPro" id="IPR050408">
    <property type="entry name" value="HGPRT"/>
</dbReference>
<dbReference type="GO" id="GO:0046100">
    <property type="term" value="P:hypoxanthine metabolic process"/>
    <property type="evidence" value="ECO:0007669"/>
    <property type="project" value="TreeGrafter"/>
</dbReference>
<evidence type="ECO:0000259" key="3">
    <source>
        <dbReference type="Pfam" id="PF00156"/>
    </source>
</evidence>
<dbReference type="AlphaFoldDB" id="A0A918KTU2"/>
<accession>A0A918KTU2</accession>
<dbReference type="InterPro" id="IPR000836">
    <property type="entry name" value="PRTase_dom"/>
</dbReference>
<keyword evidence="4" id="KW-0328">Glycosyltransferase</keyword>
<evidence type="ECO:0000313" key="5">
    <source>
        <dbReference type="Proteomes" id="UP000626148"/>
    </source>
</evidence>
<protein>
    <submittedName>
        <fullName evidence="4">Hypoxanthine-guanine phosphoribosyltransferase</fullName>
    </submittedName>
</protein>
<dbReference type="GO" id="GO:0032263">
    <property type="term" value="P:GMP salvage"/>
    <property type="evidence" value="ECO:0007669"/>
    <property type="project" value="TreeGrafter"/>
</dbReference>
<dbReference type="CDD" id="cd06223">
    <property type="entry name" value="PRTases_typeI"/>
    <property type="match status" value="1"/>
</dbReference>
<dbReference type="SUPFAM" id="SSF53271">
    <property type="entry name" value="PRTase-like"/>
    <property type="match status" value="1"/>
</dbReference>
<dbReference type="GO" id="GO:0005829">
    <property type="term" value="C:cytosol"/>
    <property type="evidence" value="ECO:0007669"/>
    <property type="project" value="TreeGrafter"/>
</dbReference>
<gene>
    <name evidence="4" type="ORF">GCM10007392_48540</name>
</gene>
<dbReference type="Proteomes" id="UP000626148">
    <property type="component" value="Unassembled WGS sequence"/>
</dbReference>
<dbReference type="NCBIfam" id="NF006605">
    <property type="entry name" value="PRK09162.1"/>
    <property type="match status" value="1"/>
</dbReference>
<evidence type="ECO:0000256" key="1">
    <source>
        <dbReference type="ARBA" id="ARBA00048811"/>
    </source>
</evidence>
<evidence type="ECO:0000256" key="2">
    <source>
        <dbReference type="ARBA" id="ARBA00049402"/>
    </source>
</evidence>
<dbReference type="GO" id="GO:0004422">
    <property type="term" value="F:hypoxanthine phosphoribosyltransferase activity"/>
    <property type="evidence" value="ECO:0007669"/>
    <property type="project" value="TreeGrafter"/>
</dbReference>
<comment type="catalytic activity">
    <reaction evidence="2">
        <text>IMP + diphosphate = hypoxanthine + 5-phospho-alpha-D-ribose 1-diphosphate</text>
        <dbReference type="Rhea" id="RHEA:17973"/>
        <dbReference type="ChEBI" id="CHEBI:17368"/>
        <dbReference type="ChEBI" id="CHEBI:33019"/>
        <dbReference type="ChEBI" id="CHEBI:58017"/>
        <dbReference type="ChEBI" id="CHEBI:58053"/>
        <dbReference type="EC" id="2.4.2.8"/>
    </reaction>
    <physiologicalReaction direction="right-to-left" evidence="2">
        <dbReference type="Rhea" id="RHEA:17975"/>
    </physiologicalReaction>
</comment>
<dbReference type="InterPro" id="IPR029057">
    <property type="entry name" value="PRTase-like"/>
</dbReference>
<dbReference type="RefSeq" id="WP_189613745.1">
    <property type="nucleotide sequence ID" value="NZ_BMXR01000023.1"/>
</dbReference>
<name>A0A918KTU2_9GAMM</name>
<reference evidence="4" key="2">
    <citation type="submission" date="2020-09" db="EMBL/GenBank/DDBJ databases">
        <authorList>
            <person name="Sun Q."/>
            <person name="Kim S."/>
        </authorList>
    </citation>
    <scope>NUCLEOTIDE SEQUENCE</scope>
    <source>
        <strain evidence="4">KCTC 22169</strain>
    </source>
</reference>
<comment type="catalytic activity">
    <reaction evidence="1">
        <text>GMP + diphosphate = guanine + 5-phospho-alpha-D-ribose 1-diphosphate</text>
        <dbReference type="Rhea" id="RHEA:25424"/>
        <dbReference type="ChEBI" id="CHEBI:16235"/>
        <dbReference type="ChEBI" id="CHEBI:33019"/>
        <dbReference type="ChEBI" id="CHEBI:58017"/>
        <dbReference type="ChEBI" id="CHEBI:58115"/>
        <dbReference type="EC" id="2.4.2.8"/>
    </reaction>
    <physiologicalReaction direction="right-to-left" evidence="1">
        <dbReference type="Rhea" id="RHEA:25426"/>
    </physiologicalReaction>
</comment>
<organism evidence="4 5">
    <name type="scientific">Saccharospirillum salsuginis</name>
    <dbReference type="NCBI Taxonomy" id="418750"/>
    <lineage>
        <taxon>Bacteria</taxon>
        <taxon>Pseudomonadati</taxon>
        <taxon>Pseudomonadota</taxon>
        <taxon>Gammaproteobacteria</taxon>
        <taxon>Oceanospirillales</taxon>
        <taxon>Saccharospirillaceae</taxon>
        <taxon>Saccharospirillum</taxon>
    </lineage>
</organism>
<dbReference type="PANTHER" id="PTHR43340">
    <property type="entry name" value="HYPOXANTHINE-GUANINE PHOSPHORIBOSYLTRANSFERASE"/>
    <property type="match status" value="1"/>
</dbReference>
<dbReference type="GO" id="GO:0006178">
    <property type="term" value="P:guanine salvage"/>
    <property type="evidence" value="ECO:0007669"/>
    <property type="project" value="TreeGrafter"/>
</dbReference>
<dbReference type="EMBL" id="BMXR01000023">
    <property type="protein sequence ID" value="GGX75832.1"/>
    <property type="molecule type" value="Genomic_DNA"/>
</dbReference>
<keyword evidence="5" id="KW-1185">Reference proteome</keyword>
<proteinExistence type="predicted"/>
<dbReference type="GO" id="GO:0032264">
    <property type="term" value="P:IMP salvage"/>
    <property type="evidence" value="ECO:0007669"/>
    <property type="project" value="TreeGrafter"/>
</dbReference>
<dbReference type="Pfam" id="PF00156">
    <property type="entry name" value="Pribosyltran"/>
    <property type="match status" value="1"/>
</dbReference>
<dbReference type="GO" id="GO:0000287">
    <property type="term" value="F:magnesium ion binding"/>
    <property type="evidence" value="ECO:0007669"/>
    <property type="project" value="TreeGrafter"/>
</dbReference>
<feature type="domain" description="Phosphoribosyltransferase" evidence="3">
    <location>
        <begin position="22"/>
        <end position="169"/>
    </location>
</feature>
<reference evidence="4" key="1">
    <citation type="journal article" date="2014" name="Int. J. Syst. Evol. Microbiol.">
        <title>Complete genome sequence of Corynebacterium casei LMG S-19264T (=DSM 44701T), isolated from a smear-ripened cheese.</title>
        <authorList>
            <consortium name="US DOE Joint Genome Institute (JGI-PGF)"/>
            <person name="Walter F."/>
            <person name="Albersmeier A."/>
            <person name="Kalinowski J."/>
            <person name="Ruckert C."/>
        </authorList>
    </citation>
    <scope>NUCLEOTIDE SEQUENCE</scope>
    <source>
        <strain evidence="4">KCTC 22169</strain>
    </source>
</reference>